<dbReference type="OrthoDB" id="9150437at2"/>
<evidence type="ECO:0000313" key="3">
    <source>
        <dbReference type="EMBL" id="SMC53212.1"/>
    </source>
</evidence>
<feature type="transmembrane region" description="Helical" evidence="1">
    <location>
        <begin position="49"/>
        <end position="71"/>
    </location>
</feature>
<gene>
    <name evidence="3" type="ORF">SAMN05660703_1629</name>
</gene>
<dbReference type="Pfam" id="PF00892">
    <property type="entry name" value="EamA"/>
    <property type="match status" value="2"/>
</dbReference>
<feature type="transmembrane region" description="Helical" evidence="1">
    <location>
        <begin position="221"/>
        <end position="241"/>
    </location>
</feature>
<dbReference type="STRING" id="504486.SAMN05660703_1629"/>
<dbReference type="SUPFAM" id="SSF103481">
    <property type="entry name" value="Multidrug resistance efflux transporter EmrE"/>
    <property type="match status" value="2"/>
</dbReference>
<evidence type="ECO:0000313" key="4">
    <source>
        <dbReference type="Proteomes" id="UP000192360"/>
    </source>
</evidence>
<feature type="transmembrane region" description="Helical" evidence="1">
    <location>
        <begin position="12"/>
        <end position="37"/>
    </location>
</feature>
<dbReference type="AlphaFoldDB" id="A0A1W1ZYD1"/>
<evidence type="ECO:0000256" key="1">
    <source>
        <dbReference type="SAM" id="Phobius"/>
    </source>
</evidence>
<keyword evidence="1" id="KW-0812">Transmembrane</keyword>
<sequence length="274" mass="30217">MFFVSTSGALGRYIALPVPVTIGLRAILALLFLILFCKYKGISLKVERAHLLPVLISGLLMGLHWLTYFYALKLSNVAIGMISLFSYPILTALLEPLLLKTKLQKAHFLLGFLVLLGIYFLVPSFDLENNYTLAICIGTLSALFYALRNILLKTKVAAYNGSMLMCYQMGVVAVILMPFYLTISVEEIMNEWQGVMLLALLTTAIGHTMFLNSFKYFSISTVSILSSVQPVFGILIGVAFLNEIPTRNTLIGGAIILSSVVIESIRSSRKKAIS</sequence>
<protein>
    <submittedName>
        <fullName evidence="3">Threonine/homoserine efflux transporter RhtA</fullName>
    </submittedName>
</protein>
<feature type="transmembrane region" description="Helical" evidence="1">
    <location>
        <begin position="77"/>
        <end position="94"/>
    </location>
</feature>
<keyword evidence="1" id="KW-1133">Transmembrane helix</keyword>
<feature type="transmembrane region" description="Helical" evidence="1">
    <location>
        <begin position="106"/>
        <end position="125"/>
    </location>
</feature>
<dbReference type="InterPro" id="IPR037185">
    <property type="entry name" value="EmrE-like"/>
</dbReference>
<organism evidence="3 4">
    <name type="scientific">Cellulophaga tyrosinoxydans</name>
    <dbReference type="NCBI Taxonomy" id="504486"/>
    <lineage>
        <taxon>Bacteria</taxon>
        <taxon>Pseudomonadati</taxon>
        <taxon>Bacteroidota</taxon>
        <taxon>Flavobacteriia</taxon>
        <taxon>Flavobacteriales</taxon>
        <taxon>Flavobacteriaceae</taxon>
        <taxon>Cellulophaga</taxon>
    </lineage>
</organism>
<proteinExistence type="predicted"/>
<feature type="domain" description="EamA" evidence="2">
    <location>
        <begin position="1"/>
        <end position="121"/>
    </location>
</feature>
<name>A0A1W1ZYD1_9FLAO</name>
<evidence type="ECO:0000259" key="2">
    <source>
        <dbReference type="Pfam" id="PF00892"/>
    </source>
</evidence>
<reference evidence="3 4" key="1">
    <citation type="submission" date="2017-04" db="EMBL/GenBank/DDBJ databases">
        <authorList>
            <person name="Afonso C.L."/>
            <person name="Miller P.J."/>
            <person name="Scott M.A."/>
            <person name="Spackman E."/>
            <person name="Goraichik I."/>
            <person name="Dimitrov K.M."/>
            <person name="Suarez D.L."/>
            <person name="Swayne D.E."/>
        </authorList>
    </citation>
    <scope>NUCLEOTIDE SEQUENCE [LARGE SCALE GENOMIC DNA]</scope>
    <source>
        <strain evidence="3 4">DSM 21164</strain>
    </source>
</reference>
<dbReference type="InterPro" id="IPR000620">
    <property type="entry name" value="EamA_dom"/>
</dbReference>
<dbReference type="Proteomes" id="UP000192360">
    <property type="component" value="Unassembled WGS sequence"/>
</dbReference>
<feature type="transmembrane region" description="Helical" evidence="1">
    <location>
        <begin position="164"/>
        <end position="183"/>
    </location>
</feature>
<feature type="transmembrane region" description="Helical" evidence="1">
    <location>
        <begin position="131"/>
        <end position="152"/>
    </location>
</feature>
<dbReference type="EMBL" id="FWXO01000002">
    <property type="protein sequence ID" value="SMC53212.1"/>
    <property type="molecule type" value="Genomic_DNA"/>
</dbReference>
<keyword evidence="1" id="KW-0472">Membrane</keyword>
<dbReference type="GO" id="GO:0016020">
    <property type="term" value="C:membrane"/>
    <property type="evidence" value="ECO:0007669"/>
    <property type="project" value="InterPro"/>
</dbReference>
<accession>A0A1W1ZYD1</accession>
<dbReference type="PANTHER" id="PTHR22911:SF79">
    <property type="entry name" value="MOBA-LIKE NTP TRANSFERASE DOMAIN-CONTAINING PROTEIN"/>
    <property type="match status" value="1"/>
</dbReference>
<keyword evidence="4" id="KW-1185">Reference proteome</keyword>
<feature type="transmembrane region" description="Helical" evidence="1">
    <location>
        <begin position="247"/>
        <end position="265"/>
    </location>
</feature>
<feature type="domain" description="EamA" evidence="2">
    <location>
        <begin position="133"/>
        <end position="262"/>
    </location>
</feature>
<dbReference type="PANTHER" id="PTHR22911">
    <property type="entry name" value="ACYL-MALONYL CONDENSING ENZYME-RELATED"/>
    <property type="match status" value="1"/>
</dbReference>
<feature type="transmembrane region" description="Helical" evidence="1">
    <location>
        <begin position="195"/>
        <end position="214"/>
    </location>
</feature>